<keyword evidence="7 8" id="KW-0807">Transducer</keyword>
<evidence type="ECO:0000256" key="5">
    <source>
        <dbReference type="ARBA" id="ARBA00023136"/>
    </source>
</evidence>
<keyword evidence="2 8" id="KW-0812">Transmembrane</keyword>
<evidence type="ECO:0000256" key="9">
    <source>
        <dbReference type="SAM" id="Phobius"/>
    </source>
</evidence>
<evidence type="ECO:0000256" key="8">
    <source>
        <dbReference type="RuleBase" id="RU000688"/>
    </source>
</evidence>
<dbReference type="InterPro" id="IPR017452">
    <property type="entry name" value="GPCR_Rhodpsn_7TM"/>
</dbReference>
<feature type="transmembrane region" description="Helical" evidence="9">
    <location>
        <begin position="25"/>
        <end position="49"/>
    </location>
</feature>
<keyword evidence="12" id="KW-1185">Reference proteome</keyword>
<keyword evidence="3 9" id="KW-1133">Transmembrane helix</keyword>
<reference evidence="11 12" key="1">
    <citation type="submission" date="2024-11" db="EMBL/GenBank/DDBJ databases">
        <title>Chromosome-level genome assembly of the freshwater bivalve Anodonta woodiana.</title>
        <authorList>
            <person name="Chen X."/>
        </authorList>
    </citation>
    <scope>NUCLEOTIDE SEQUENCE [LARGE SCALE GENOMIC DNA]</scope>
    <source>
        <strain evidence="11">MN2024</strain>
        <tissue evidence="11">Gills</tissue>
    </source>
</reference>
<comment type="similarity">
    <text evidence="8">Belongs to the G-protein coupled receptor 1 family.</text>
</comment>
<gene>
    <name evidence="11" type="ORF">ACJMK2_003893</name>
</gene>
<evidence type="ECO:0000259" key="10">
    <source>
        <dbReference type="PROSITE" id="PS50262"/>
    </source>
</evidence>
<feature type="transmembrane region" description="Helical" evidence="9">
    <location>
        <begin position="102"/>
        <end position="120"/>
    </location>
</feature>
<proteinExistence type="inferred from homology"/>
<keyword evidence="4 8" id="KW-0297">G-protein coupled receptor</keyword>
<dbReference type="AlphaFoldDB" id="A0ABD3Y156"/>
<dbReference type="SUPFAM" id="SSF81321">
    <property type="entry name" value="Family A G protein-coupled receptor-like"/>
    <property type="match status" value="1"/>
</dbReference>
<organism evidence="11 12">
    <name type="scientific">Sinanodonta woodiana</name>
    <name type="common">Chinese pond mussel</name>
    <name type="synonym">Anodonta woodiana</name>
    <dbReference type="NCBI Taxonomy" id="1069815"/>
    <lineage>
        <taxon>Eukaryota</taxon>
        <taxon>Metazoa</taxon>
        <taxon>Spiralia</taxon>
        <taxon>Lophotrochozoa</taxon>
        <taxon>Mollusca</taxon>
        <taxon>Bivalvia</taxon>
        <taxon>Autobranchia</taxon>
        <taxon>Heteroconchia</taxon>
        <taxon>Palaeoheterodonta</taxon>
        <taxon>Unionida</taxon>
        <taxon>Unionoidea</taxon>
        <taxon>Unionidae</taxon>
        <taxon>Unioninae</taxon>
        <taxon>Sinanodonta</taxon>
    </lineage>
</organism>
<feature type="transmembrane region" description="Helical" evidence="9">
    <location>
        <begin position="579"/>
        <end position="602"/>
    </location>
</feature>
<dbReference type="PROSITE" id="PS50262">
    <property type="entry name" value="G_PROTEIN_RECEP_F1_2"/>
    <property type="match status" value="1"/>
</dbReference>
<dbReference type="Gene3D" id="1.20.1070.10">
    <property type="entry name" value="Rhodopsin 7-helix transmembrane proteins"/>
    <property type="match status" value="2"/>
</dbReference>
<evidence type="ECO:0000256" key="2">
    <source>
        <dbReference type="ARBA" id="ARBA00022692"/>
    </source>
</evidence>
<evidence type="ECO:0000256" key="3">
    <source>
        <dbReference type="ARBA" id="ARBA00022989"/>
    </source>
</evidence>
<keyword evidence="5 9" id="KW-0472">Membrane</keyword>
<evidence type="ECO:0000256" key="1">
    <source>
        <dbReference type="ARBA" id="ARBA00004141"/>
    </source>
</evidence>
<dbReference type="GO" id="GO:0004930">
    <property type="term" value="F:G protein-coupled receptor activity"/>
    <property type="evidence" value="ECO:0007669"/>
    <property type="project" value="UniProtKB-KW"/>
</dbReference>
<dbReference type="PRINTS" id="PR00237">
    <property type="entry name" value="GPCRRHODOPSN"/>
</dbReference>
<protein>
    <recommendedName>
        <fullName evidence="10">G-protein coupled receptors family 1 profile domain-containing protein</fullName>
    </recommendedName>
</protein>
<feature type="transmembrane region" description="Helical" evidence="9">
    <location>
        <begin position="538"/>
        <end position="559"/>
    </location>
</feature>
<name>A0ABD3Y156_SINWO</name>
<evidence type="ECO:0000256" key="4">
    <source>
        <dbReference type="ARBA" id="ARBA00023040"/>
    </source>
</evidence>
<evidence type="ECO:0000313" key="12">
    <source>
        <dbReference type="Proteomes" id="UP001634394"/>
    </source>
</evidence>
<accession>A0ABD3Y156</accession>
<dbReference type="PROSITE" id="PS00237">
    <property type="entry name" value="G_PROTEIN_RECEP_F1_1"/>
    <property type="match status" value="1"/>
</dbReference>
<evidence type="ECO:0000313" key="11">
    <source>
        <dbReference type="EMBL" id="KAL3891641.1"/>
    </source>
</evidence>
<sequence>MTLNGSDNFSVISLEKLNDDEAKQYLGGTVFVGVLMVIGVIGNLHVIYVYAFKLRPCNLRVFILCLGFVDILTCSVGMPFVVYDLTHPLMFYARFVCKALRFLNYFNSSASALLLMLVSIERYRKICVPMGRQLSERSSKICCGLVLILALLMSWPAPLLYGQSSVSTKYENVTGSKCFTEDKFKETPYQAYFNIFLIFIFIVTSVVLVVLYVLVAKEIFRNYHFRIKYIRKVNYGSKASKTIKASEDTKHRISQKPNNFKFYLESESDTATKLSDVSNSSDSKTHPQNERIEAYQMKQTKNVETNGKSDIDSRMVTLDEEQYTANTNNDDFDNIIQTDTKREIIFKNLDSYTHRDDYQHMNAFLVNITSSNYSCGQGQDLASAAANEILQNNITQSSTSSYGNTPVHDTYSNRFTTTAEHNGFVNPIFAISTNDSDMPTFREVNKSSTVLDSSFNKPNMASGSSSDWAGGAEDIGETITHLEPCSTINTVTPTIVTSYLKNNSVEAVTKERNGQSGLNRYRSGFDPAKEESTKTKRITLILFMITLVYFCSFLPHLILKILVFVKRDYLSSLTFSESFAYHTFVWSFFINNVANPFIYGFCDQKFREELKSLYCKCRR</sequence>
<dbReference type="GO" id="GO:0016020">
    <property type="term" value="C:membrane"/>
    <property type="evidence" value="ECO:0007669"/>
    <property type="project" value="UniProtKB-SubCell"/>
</dbReference>
<feature type="transmembrane region" description="Helical" evidence="9">
    <location>
        <begin position="61"/>
        <end position="82"/>
    </location>
</feature>
<feature type="transmembrane region" description="Helical" evidence="9">
    <location>
        <begin position="191"/>
        <end position="215"/>
    </location>
</feature>
<dbReference type="Proteomes" id="UP001634394">
    <property type="component" value="Unassembled WGS sequence"/>
</dbReference>
<evidence type="ECO:0000256" key="7">
    <source>
        <dbReference type="ARBA" id="ARBA00023224"/>
    </source>
</evidence>
<feature type="transmembrane region" description="Helical" evidence="9">
    <location>
        <begin position="141"/>
        <end position="161"/>
    </location>
</feature>
<dbReference type="PANTHER" id="PTHR24238">
    <property type="entry name" value="G-PROTEIN COUPLED RECEPTOR"/>
    <property type="match status" value="1"/>
</dbReference>
<dbReference type="PANTHER" id="PTHR24238:SF47">
    <property type="entry name" value="ECDYSTEROIDS_DOPAMINE RECEPTOR-RELATED"/>
    <property type="match status" value="1"/>
</dbReference>
<dbReference type="EMBL" id="JBJQND010000001">
    <property type="protein sequence ID" value="KAL3891641.1"/>
    <property type="molecule type" value="Genomic_DNA"/>
</dbReference>
<feature type="domain" description="G-protein coupled receptors family 1 profile" evidence="10">
    <location>
        <begin position="42"/>
        <end position="599"/>
    </location>
</feature>
<comment type="subcellular location">
    <subcellularLocation>
        <location evidence="1">Membrane</location>
        <topology evidence="1">Multi-pass membrane protein</topology>
    </subcellularLocation>
</comment>
<comment type="caution">
    <text evidence="11">The sequence shown here is derived from an EMBL/GenBank/DDBJ whole genome shotgun (WGS) entry which is preliminary data.</text>
</comment>
<dbReference type="CDD" id="cd00637">
    <property type="entry name" value="7tm_classA_rhodopsin-like"/>
    <property type="match status" value="2"/>
</dbReference>
<dbReference type="Pfam" id="PF00001">
    <property type="entry name" value="7tm_1"/>
    <property type="match status" value="2"/>
</dbReference>
<dbReference type="InterPro" id="IPR000276">
    <property type="entry name" value="GPCR_Rhodpsn"/>
</dbReference>
<keyword evidence="6 8" id="KW-0675">Receptor</keyword>
<evidence type="ECO:0000256" key="6">
    <source>
        <dbReference type="ARBA" id="ARBA00023170"/>
    </source>
</evidence>